<comment type="caution">
    <text evidence="2">The sequence shown here is derived from an EMBL/GenBank/DDBJ whole genome shotgun (WGS) entry which is preliminary data.</text>
</comment>
<evidence type="ECO:0000313" key="3">
    <source>
        <dbReference type="Proteomes" id="UP000239002"/>
    </source>
</evidence>
<feature type="signal peptide" evidence="1">
    <location>
        <begin position="1"/>
        <end position="24"/>
    </location>
</feature>
<keyword evidence="1" id="KW-0732">Signal</keyword>
<dbReference type="InterPro" id="IPR036249">
    <property type="entry name" value="Thioredoxin-like_sf"/>
</dbReference>
<proteinExistence type="predicted"/>
<dbReference type="AlphaFoldDB" id="A0A2S6IKX9"/>
<sequence>MNITTSQKILLPILSLSVAFCMLAFQHIENSSQPIQFSPQKNPVVIELFTSQSCYTCNNADAVANAIKDYENVIVLSYHVDYWNSLGWKDTFSDARHTDYQRSYENKLHQPSFTPQMIVNGTTEFDGTNIRMLNNSLKKTSTTEKLMSPTASRNGRTIDVSYNLESNQDFTDAYALLLMDSFEIDINKSPNTNMTLVNPNVVLKKVPLKTSVEKGIQTFELPNMINENNKFKVALLLQDENMTVVAASMATVL</sequence>
<dbReference type="EMBL" id="PTJE01000003">
    <property type="protein sequence ID" value="PPK94858.1"/>
    <property type="molecule type" value="Genomic_DNA"/>
</dbReference>
<gene>
    <name evidence="2" type="ORF">LY01_01611</name>
</gene>
<dbReference type="OrthoDB" id="9808254at2"/>
<dbReference type="PANTHER" id="PTHR36057:SF1">
    <property type="entry name" value="LIPOPROTEIN LIPID ATTACHMENT SITE-LIKE PROTEIN, PUTATIVE (DUF1223)-RELATED"/>
    <property type="match status" value="1"/>
</dbReference>
<dbReference type="RefSeq" id="WP_104515312.1">
    <property type="nucleotide sequence ID" value="NZ_MQVW01000024.1"/>
</dbReference>
<protein>
    <recommendedName>
        <fullName evidence="4">DUF1223 domain-containing protein</fullName>
    </recommendedName>
</protein>
<dbReference type="PANTHER" id="PTHR36057">
    <property type="match status" value="1"/>
</dbReference>
<evidence type="ECO:0008006" key="4">
    <source>
        <dbReference type="Google" id="ProtNLM"/>
    </source>
</evidence>
<reference evidence="2 3" key="1">
    <citation type="submission" date="2018-02" db="EMBL/GenBank/DDBJ databases">
        <title>Genomic Encyclopedia of Archaeal and Bacterial Type Strains, Phase II (KMG-II): from individual species to whole genera.</title>
        <authorList>
            <person name="Goeker M."/>
        </authorList>
    </citation>
    <scope>NUCLEOTIDE SEQUENCE [LARGE SCALE GENOMIC DNA]</scope>
    <source>
        <strain evidence="2 3">DSM 16809</strain>
    </source>
</reference>
<evidence type="ECO:0000313" key="2">
    <source>
        <dbReference type="EMBL" id="PPK94858.1"/>
    </source>
</evidence>
<accession>A0A2S6IKX9</accession>
<dbReference type="InterPro" id="IPR010634">
    <property type="entry name" value="DUF1223"/>
</dbReference>
<organism evidence="2 3">
    <name type="scientific">Nonlabens xylanidelens</name>
    <dbReference type="NCBI Taxonomy" id="191564"/>
    <lineage>
        <taxon>Bacteria</taxon>
        <taxon>Pseudomonadati</taxon>
        <taxon>Bacteroidota</taxon>
        <taxon>Flavobacteriia</taxon>
        <taxon>Flavobacteriales</taxon>
        <taxon>Flavobacteriaceae</taxon>
        <taxon>Nonlabens</taxon>
    </lineage>
</organism>
<dbReference type="SUPFAM" id="SSF52833">
    <property type="entry name" value="Thioredoxin-like"/>
    <property type="match status" value="1"/>
</dbReference>
<dbReference type="Proteomes" id="UP000239002">
    <property type="component" value="Unassembled WGS sequence"/>
</dbReference>
<dbReference type="Pfam" id="PF06764">
    <property type="entry name" value="DUF1223"/>
    <property type="match status" value="1"/>
</dbReference>
<name>A0A2S6IKX9_9FLAO</name>
<feature type="chain" id="PRO_5015429543" description="DUF1223 domain-containing protein" evidence="1">
    <location>
        <begin position="25"/>
        <end position="253"/>
    </location>
</feature>
<keyword evidence="3" id="KW-1185">Reference proteome</keyword>
<evidence type="ECO:0000256" key="1">
    <source>
        <dbReference type="SAM" id="SignalP"/>
    </source>
</evidence>